<evidence type="ECO:0000256" key="3">
    <source>
        <dbReference type="ARBA" id="ARBA00023163"/>
    </source>
</evidence>
<reference evidence="5 6" key="1">
    <citation type="submission" date="2015-11" db="EMBL/GenBank/DDBJ databases">
        <title>Genomic analysis of 38 Legionella species identifies large and diverse effector repertoires.</title>
        <authorList>
            <person name="Burstein D."/>
            <person name="Amaro F."/>
            <person name="Zusman T."/>
            <person name="Lifshitz Z."/>
            <person name="Cohen O."/>
            <person name="Gilbert J.A."/>
            <person name="Pupko T."/>
            <person name="Shuman H.A."/>
            <person name="Segal G."/>
        </authorList>
    </citation>
    <scope>NUCLEOTIDE SEQUENCE [LARGE SCALE GENOMIC DNA]</scope>
    <source>
        <strain evidence="5 6">SE-32A-C8</strain>
    </source>
</reference>
<proteinExistence type="predicted"/>
<keyword evidence="6" id="KW-1185">Reference proteome</keyword>
<dbReference type="InterPro" id="IPR001845">
    <property type="entry name" value="HTH_ArsR_DNA-bd_dom"/>
</dbReference>
<dbReference type="Pfam" id="PF01022">
    <property type="entry name" value="HTH_5"/>
    <property type="match status" value="1"/>
</dbReference>
<dbReference type="Gene3D" id="1.10.10.10">
    <property type="entry name" value="Winged helix-like DNA-binding domain superfamily/Winged helix DNA-binding domain"/>
    <property type="match status" value="1"/>
</dbReference>
<gene>
    <name evidence="5" type="ORF">Lery_2806</name>
</gene>
<accession>A0A0W0TG84</accession>
<keyword evidence="3" id="KW-0804">Transcription</keyword>
<dbReference type="AlphaFoldDB" id="A0A0W0TG84"/>
<evidence type="ECO:0000259" key="4">
    <source>
        <dbReference type="PROSITE" id="PS50987"/>
    </source>
</evidence>
<dbReference type="GO" id="GO:0003677">
    <property type="term" value="F:DNA binding"/>
    <property type="evidence" value="ECO:0007669"/>
    <property type="project" value="UniProtKB-KW"/>
</dbReference>
<dbReference type="RefSeq" id="WP_058527877.1">
    <property type="nucleotide sequence ID" value="NZ_CAAAHY010000005.1"/>
</dbReference>
<comment type="caution">
    <text evidence="5">The sequence shown here is derived from an EMBL/GenBank/DDBJ whole genome shotgun (WGS) entry which is preliminary data.</text>
</comment>
<dbReference type="InterPro" id="IPR011991">
    <property type="entry name" value="ArsR-like_HTH"/>
</dbReference>
<dbReference type="Proteomes" id="UP000054773">
    <property type="component" value="Unassembled WGS sequence"/>
</dbReference>
<name>A0A0W0TG84_LEGER</name>
<dbReference type="SMART" id="SM00418">
    <property type="entry name" value="HTH_ARSR"/>
    <property type="match status" value="1"/>
</dbReference>
<dbReference type="OrthoDB" id="9793058at2"/>
<feature type="domain" description="HTH arsR-type" evidence="4">
    <location>
        <begin position="1"/>
        <end position="99"/>
    </location>
</feature>
<dbReference type="STRING" id="448.Lery_2806"/>
<keyword evidence="2" id="KW-0238">DNA-binding</keyword>
<protein>
    <submittedName>
        <fullName evidence="5">Transcriptional regulator, ArsR family</fullName>
    </submittedName>
</protein>
<sequence>MNINLVLKALANEKRLKILGWLKEPAKHFSSSHCDVITDGVCVGLIEKKSGLSQSTVSQYLSQLQQAGLITMERRGQWTYCKLNQTLIEEFLAALKTVL</sequence>
<organism evidence="5 6">
    <name type="scientific">Legionella erythra</name>
    <dbReference type="NCBI Taxonomy" id="448"/>
    <lineage>
        <taxon>Bacteria</taxon>
        <taxon>Pseudomonadati</taxon>
        <taxon>Pseudomonadota</taxon>
        <taxon>Gammaproteobacteria</taxon>
        <taxon>Legionellales</taxon>
        <taxon>Legionellaceae</taxon>
        <taxon>Legionella</taxon>
    </lineage>
</organism>
<evidence type="ECO:0000256" key="1">
    <source>
        <dbReference type="ARBA" id="ARBA00023015"/>
    </source>
</evidence>
<dbReference type="PROSITE" id="PS50987">
    <property type="entry name" value="HTH_ARSR_2"/>
    <property type="match status" value="1"/>
</dbReference>
<evidence type="ECO:0000256" key="2">
    <source>
        <dbReference type="ARBA" id="ARBA00023125"/>
    </source>
</evidence>
<dbReference type="SUPFAM" id="SSF46785">
    <property type="entry name" value="Winged helix' DNA-binding domain"/>
    <property type="match status" value="1"/>
</dbReference>
<dbReference type="CDD" id="cd00090">
    <property type="entry name" value="HTH_ARSR"/>
    <property type="match status" value="1"/>
</dbReference>
<dbReference type="InterPro" id="IPR036390">
    <property type="entry name" value="WH_DNA-bd_sf"/>
</dbReference>
<dbReference type="PANTHER" id="PTHR33154:SF33">
    <property type="entry name" value="TRANSCRIPTIONAL REPRESSOR SDPR"/>
    <property type="match status" value="1"/>
</dbReference>
<evidence type="ECO:0000313" key="6">
    <source>
        <dbReference type="Proteomes" id="UP000054773"/>
    </source>
</evidence>
<dbReference type="InterPro" id="IPR051081">
    <property type="entry name" value="HTH_MetalResp_TranReg"/>
</dbReference>
<dbReference type="PANTHER" id="PTHR33154">
    <property type="entry name" value="TRANSCRIPTIONAL REGULATOR, ARSR FAMILY"/>
    <property type="match status" value="1"/>
</dbReference>
<keyword evidence="1" id="KW-0805">Transcription regulation</keyword>
<dbReference type="PATRIC" id="fig|448.7.peg.2947"/>
<evidence type="ECO:0000313" key="5">
    <source>
        <dbReference type="EMBL" id="KTC94639.1"/>
    </source>
</evidence>
<dbReference type="EMBL" id="LNYA01000034">
    <property type="protein sequence ID" value="KTC94639.1"/>
    <property type="molecule type" value="Genomic_DNA"/>
</dbReference>
<dbReference type="GO" id="GO:0003700">
    <property type="term" value="F:DNA-binding transcription factor activity"/>
    <property type="evidence" value="ECO:0007669"/>
    <property type="project" value="InterPro"/>
</dbReference>
<dbReference type="InterPro" id="IPR036388">
    <property type="entry name" value="WH-like_DNA-bd_sf"/>
</dbReference>